<evidence type="ECO:0000256" key="4">
    <source>
        <dbReference type="ARBA" id="ARBA00022679"/>
    </source>
</evidence>
<evidence type="ECO:0000256" key="8">
    <source>
        <dbReference type="ARBA" id="ARBA00048090"/>
    </source>
</evidence>
<evidence type="ECO:0000256" key="5">
    <source>
        <dbReference type="ARBA" id="ARBA00022741"/>
    </source>
</evidence>
<protein>
    <recommendedName>
        <fullName evidence="3 9">Gluconokinase</fullName>
        <ecNumber evidence="3 9">2.7.1.12</ecNumber>
    </recommendedName>
</protein>
<gene>
    <name evidence="10" type="ORF">CDV31_013338</name>
</gene>
<keyword evidence="7 9" id="KW-0067">ATP-binding</keyword>
<dbReference type="AlphaFoldDB" id="A0A428T3X7"/>
<comment type="pathway">
    <text evidence="1 9">Carbohydrate acid metabolism; D-gluconate degradation.</text>
</comment>
<keyword evidence="4 9" id="KW-0808">Transferase</keyword>
<name>A0A428T3X7_9HYPO</name>
<dbReference type="GO" id="GO:0005737">
    <property type="term" value="C:cytoplasm"/>
    <property type="evidence" value="ECO:0007669"/>
    <property type="project" value="TreeGrafter"/>
</dbReference>
<evidence type="ECO:0000256" key="7">
    <source>
        <dbReference type="ARBA" id="ARBA00022840"/>
    </source>
</evidence>
<dbReference type="PANTHER" id="PTHR43442:SF3">
    <property type="entry name" value="GLUCONOKINASE-RELATED"/>
    <property type="match status" value="1"/>
</dbReference>
<dbReference type="UniPathway" id="UPA00792"/>
<dbReference type="InterPro" id="IPR027417">
    <property type="entry name" value="P-loop_NTPase"/>
</dbReference>
<evidence type="ECO:0000256" key="9">
    <source>
        <dbReference type="RuleBase" id="RU363066"/>
    </source>
</evidence>
<dbReference type="Proteomes" id="UP000288429">
    <property type="component" value="Unassembled WGS sequence"/>
</dbReference>
<comment type="caution">
    <text evidence="10">The sequence shown here is derived from an EMBL/GenBank/DDBJ whole genome shotgun (WGS) entry which is preliminary data.</text>
</comment>
<keyword evidence="11" id="KW-1185">Reference proteome</keyword>
<keyword evidence="5 9" id="KW-0547">Nucleotide-binding</keyword>
<dbReference type="NCBIfam" id="TIGR01313">
    <property type="entry name" value="therm_gnt_kin"/>
    <property type="match status" value="1"/>
</dbReference>
<dbReference type="EC" id="2.7.1.12" evidence="3 9"/>
<evidence type="ECO:0000256" key="3">
    <source>
        <dbReference type="ARBA" id="ARBA00012054"/>
    </source>
</evidence>
<evidence type="ECO:0000313" key="11">
    <source>
        <dbReference type="Proteomes" id="UP000288429"/>
    </source>
</evidence>
<dbReference type="GO" id="GO:0005975">
    <property type="term" value="P:carbohydrate metabolic process"/>
    <property type="evidence" value="ECO:0007669"/>
    <property type="project" value="InterPro"/>
</dbReference>
<comment type="similarity">
    <text evidence="2 9">Belongs to the gluconokinase GntK/GntV family.</text>
</comment>
<reference evidence="10 11" key="1">
    <citation type="submission" date="2017-06" db="EMBL/GenBank/DDBJ databases">
        <title>Cmopartive genomic analysis of Ambrosia Fusariam Clade fungi.</title>
        <authorList>
            <person name="Stajich J.E."/>
            <person name="Carrillo J."/>
            <person name="Kijimoto T."/>
            <person name="Eskalen A."/>
            <person name="O'Donnell K."/>
            <person name="Kasson M."/>
        </authorList>
    </citation>
    <scope>NUCLEOTIDE SEQUENCE [LARGE SCALE GENOMIC DNA]</scope>
    <source>
        <strain evidence="10 11">NRRL 20438</strain>
    </source>
</reference>
<dbReference type="GO" id="GO:0046316">
    <property type="term" value="F:gluconokinase activity"/>
    <property type="evidence" value="ECO:0007669"/>
    <property type="project" value="UniProtKB-EC"/>
</dbReference>
<keyword evidence="6 9" id="KW-0418">Kinase</keyword>
<evidence type="ECO:0000256" key="1">
    <source>
        <dbReference type="ARBA" id="ARBA00004875"/>
    </source>
</evidence>
<dbReference type="Pfam" id="PF13671">
    <property type="entry name" value="AAA_33"/>
    <property type="match status" value="1"/>
</dbReference>
<sequence length="187" mass="20922">MTVQTIPNKTIFIVSGPAGSGKSTVATYVSQQSVIPYLEGDDFHPPANIAKMGSGIPLTDGDRWDWLVTLRNAATEQLKESNAVIVTCSSLRRKYRDVFRVVPYHDPTVQLCFIYLKVGEEHLQERVRARAGHYMKEAMVRSQLENLEEPAGDEVDAITFDVQRDPATVCKDVLNRVQAILHSHKKA</sequence>
<dbReference type="EMBL" id="NIZV01000269">
    <property type="protein sequence ID" value="RSL96734.1"/>
    <property type="molecule type" value="Genomic_DNA"/>
</dbReference>
<accession>A0A428T3X7</accession>
<organism evidence="10 11">
    <name type="scientific">Fusarium ambrosium</name>
    <dbReference type="NCBI Taxonomy" id="131363"/>
    <lineage>
        <taxon>Eukaryota</taxon>
        <taxon>Fungi</taxon>
        <taxon>Dikarya</taxon>
        <taxon>Ascomycota</taxon>
        <taxon>Pezizomycotina</taxon>
        <taxon>Sordariomycetes</taxon>
        <taxon>Hypocreomycetidae</taxon>
        <taxon>Hypocreales</taxon>
        <taxon>Nectriaceae</taxon>
        <taxon>Fusarium</taxon>
        <taxon>Fusarium solani species complex</taxon>
    </lineage>
</organism>
<comment type="catalytic activity">
    <reaction evidence="8 9">
        <text>D-gluconate + ATP = 6-phospho-D-gluconate + ADP + H(+)</text>
        <dbReference type="Rhea" id="RHEA:19433"/>
        <dbReference type="ChEBI" id="CHEBI:15378"/>
        <dbReference type="ChEBI" id="CHEBI:18391"/>
        <dbReference type="ChEBI" id="CHEBI:30616"/>
        <dbReference type="ChEBI" id="CHEBI:58759"/>
        <dbReference type="ChEBI" id="CHEBI:456216"/>
        <dbReference type="EC" id="2.7.1.12"/>
    </reaction>
</comment>
<evidence type="ECO:0000256" key="6">
    <source>
        <dbReference type="ARBA" id="ARBA00022777"/>
    </source>
</evidence>
<dbReference type="CDD" id="cd02021">
    <property type="entry name" value="GntK"/>
    <property type="match status" value="1"/>
</dbReference>
<evidence type="ECO:0000256" key="2">
    <source>
        <dbReference type="ARBA" id="ARBA00008420"/>
    </source>
</evidence>
<dbReference type="GO" id="GO:0005524">
    <property type="term" value="F:ATP binding"/>
    <property type="evidence" value="ECO:0007669"/>
    <property type="project" value="UniProtKB-KW"/>
</dbReference>
<dbReference type="InterPro" id="IPR006001">
    <property type="entry name" value="Therm_gnt_kin"/>
</dbReference>
<evidence type="ECO:0000313" key="10">
    <source>
        <dbReference type="EMBL" id="RSL96734.1"/>
    </source>
</evidence>
<dbReference type="Gene3D" id="3.40.50.300">
    <property type="entry name" value="P-loop containing nucleotide triphosphate hydrolases"/>
    <property type="match status" value="1"/>
</dbReference>
<proteinExistence type="inferred from homology"/>
<dbReference type="PANTHER" id="PTHR43442">
    <property type="entry name" value="GLUCONOKINASE-RELATED"/>
    <property type="match status" value="1"/>
</dbReference>
<dbReference type="SUPFAM" id="SSF52540">
    <property type="entry name" value="P-loop containing nucleoside triphosphate hydrolases"/>
    <property type="match status" value="1"/>
</dbReference>